<dbReference type="EMBL" id="JAFIQO010000110">
    <property type="protein sequence ID" value="MBP0056604.1"/>
    <property type="molecule type" value="Genomic_DNA"/>
</dbReference>
<sequence>MVAKKVENLKKIYEAVFKDAIKIPSMQDKKLKEYIITKLRENGDLKRIYRNIFISYITKNLDNYIKYFDEALQWVKKNNIKSDEMAQWIKENNIQ</sequence>
<dbReference type="RefSeq" id="WP_147607832.1">
    <property type="nucleotide sequence ID" value="NZ_JAFIQO010000110.1"/>
</dbReference>
<gene>
    <name evidence="1" type="ORF">JYQ75_04205</name>
</gene>
<evidence type="ECO:0000313" key="1">
    <source>
        <dbReference type="EMBL" id="MBP0056604.1"/>
    </source>
</evidence>
<accession>A0ABS3ZI80</accession>
<organism evidence="1 2">
    <name type="scientific">Anaerobutyricum soehngenii</name>
    <dbReference type="NCBI Taxonomy" id="105843"/>
    <lineage>
        <taxon>Bacteria</taxon>
        <taxon>Bacillati</taxon>
        <taxon>Bacillota</taxon>
        <taxon>Clostridia</taxon>
        <taxon>Lachnospirales</taxon>
        <taxon>Lachnospiraceae</taxon>
        <taxon>Anaerobutyricum</taxon>
    </lineage>
</organism>
<evidence type="ECO:0000313" key="2">
    <source>
        <dbReference type="Proteomes" id="UP001315001"/>
    </source>
</evidence>
<comment type="caution">
    <text evidence="1">The sequence shown here is derived from an EMBL/GenBank/DDBJ whole genome shotgun (WGS) entry which is preliminary data.</text>
</comment>
<name>A0ABS3ZI80_9FIRM</name>
<reference evidence="1 2" key="1">
    <citation type="submission" date="2021-02" db="EMBL/GenBank/DDBJ databases">
        <title>Lactate utilizing bacteria of the human gut.</title>
        <authorList>
            <person name="Sheridan P.O."/>
        </authorList>
    </citation>
    <scope>NUCLEOTIDE SEQUENCE [LARGE SCALE GENOMIC DNA]</scope>
    <source>
        <strain evidence="1 2">HTF-83D</strain>
    </source>
</reference>
<dbReference type="Proteomes" id="UP001315001">
    <property type="component" value="Unassembled WGS sequence"/>
</dbReference>
<keyword evidence="2" id="KW-1185">Reference proteome</keyword>
<protein>
    <submittedName>
        <fullName evidence="1">Uncharacterized protein</fullName>
    </submittedName>
</protein>
<proteinExistence type="predicted"/>